<dbReference type="InterPro" id="IPR009571">
    <property type="entry name" value="SUR7/Rim9-like_fungi"/>
</dbReference>
<dbReference type="PANTHER" id="PTHR28019:SF2">
    <property type="entry name" value="CELL MEMBRANE PROTEIN YLR413W-RELATED"/>
    <property type="match status" value="1"/>
</dbReference>
<dbReference type="STRING" id="50990.A0A4Y7QPH9"/>
<organism evidence="2 3">
    <name type="scientific">Rickenella mellea</name>
    <dbReference type="NCBI Taxonomy" id="50990"/>
    <lineage>
        <taxon>Eukaryota</taxon>
        <taxon>Fungi</taxon>
        <taxon>Dikarya</taxon>
        <taxon>Basidiomycota</taxon>
        <taxon>Agaricomycotina</taxon>
        <taxon>Agaricomycetes</taxon>
        <taxon>Hymenochaetales</taxon>
        <taxon>Rickenellaceae</taxon>
        <taxon>Rickenella</taxon>
    </lineage>
</organism>
<feature type="transmembrane region" description="Helical" evidence="1">
    <location>
        <begin position="162"/>
        <end position="183"/>
    </location>
</feature>
<sequence>MARASRRQRAGYRVRGEICIGTATFFSFVAVILLIFAHVGQINTSTIPRDISMAKVNISTYGAALHTAIVDPVQGLYTTNFSAPLEQHAGLRQFYLFGLYSHCAFTDKALGLCSNVTTATQWTPFTAVVNDMPTNYSTLTLGLVPPDLTFVNSHYLGEFTRAAYYLLLMGTVCAGLAMLIGLWKRTLTYVISTSFAVFGTTLLLMGVTIWTVIIHKAQDINSAFVVVGSQQSTVPLGITVSTGAGLWLFWGAFISLFLSMGPYMIACCTYRG</sequence>
<keyword evidence="1" id="KW-0812">Transmembrane</keyword>
<dbReference type="GO" id="GO:0005886">
    <property type="term" value="C:plasma membrane"/>
    <property type="evidence" value="ECO:0007669"/>
    <property type="project" value="InterPro"/>
</dbReference>
<name>A0A4Y7QPH9_9AGAM</name>
<dbReference type="EMBL" id="ML170157">
    <property type="protein sequence ID" value="TDL28860.1"/>
    <property type="molecule type" value="Genomic_DNA"/>
</dbReference>
<feature type="transmembrane region" description="Helical" evidence="1">
    <location>
        <begin position="195"/>
        <end position="214"/>
    </location>
</feature>
<feature type="transmembrane region" description="Helical" evidence="1">
    <location>
        <begin position="20"/>
        <end position="39"/>
    </location>
</feature>
<keyword evidence="1" id="KW-1133">Transmembrane helix</keyword>
<dbReference type="VEuPathDB" id="FungiDB:BD410DRAFT_781416"/>
<dbReference type="InterPro" id="IPR052413">
    <property type="entry name" value="SUR7_domain"/>
</dbReference>
<keyword evidence="1" id="KW-0472">Membrane</keyword>
<dbReference type="AlphaFoldDB" id="A0A4Y7QPH9"/>
<feature type="transmembrane region" description="Helical" evidence="1">
    <location>
        <begin position="234"/>
        <end position="258"/>
    </location>
</feature>
<dbReference type="PANTHER" id="PTHR28019">
    <property type="entry name" value="CELL MEMBRANE PROTEIN YLR413W-RELATED"/>
    <property type="match status" value="1"/>
</dbReference>
<dbReference type="Proteomes" id="UP000294933">
    <property type="component" value="Unassembled WGS sequence"/>
</dbReference>
<accession>A0A4Y7QPH9</accession>
<evidence type="ECO:0000313" key="2">
    <source>
        <dbReference type="EMBL" id="TDL28860.1"/>
    </source>
</evidence>
<reference evidence="2 3" key="1">
    <citation type="submission" date="2018-06" db="EMBL/GenBank/DDBJ databases">
        <title>A transcriptomic atlas of mushroom development highlights an independent origin of complex multicellularity.</title>
        <authorList>
            <consortium name="DOE Joint Genome Institute"/>
            <person name="Krizsan K."/>
            <person name="Almasi E."/>
            <person name="Merenyi Z."/>
            <person name="Sahu N."/>
            <person name="Viragh M."/>
            <person name="Koszo T."/>
            <person name="Mondo S."/>
            <person name="Kiss B."/>
            <person name="Balint B."/>
            <person name="Kues U."/>
            <person name="Barry K."/>
            <person name="Hegedus J.C."/>
            <person name="Henrissat B."/>
            <person name="Johnson J."/>
            <person name="Lipzen A."/>
            <person name="Ohm R."/>
            <person name="Nagy I."/>
            <person name="Pangilinan J."/>
            <person name="Yan J."/>
            <person name="Xiong Y."/>
            <person name="Grigoriev I.V."/>
            <person name="Hibbett D.S."/>
            <person name="Nagy L.G."/>
        </authorList>
    </citation>
    <scope>NUCLEOTIDE SEQUENCE [LARGE SCALE GENOMIC DNA]</scope>
    <source>
        <strain evidence="2 3">SZMC22713</strain>
    </source>
</reference>
<dbReference type="GO" id="GO:0031505">
    <property type="term" value="P:fungal-type cell wall organization"/>
    <property type="evidence" value="ECO:0007669"/>
    <property type="project" value="TreeGrafter"/>
</dbReference>
<evidence type="ECO:0000256" key="1">
    <source>
        <dbReference type="SAM" id="Phobius"/>
    </source>
</evidence>
<dbReference type="Pfam" id="PF06687">
    <property type="entry name" value="SUR7"/>
    <property type="match status" value="1"/>
</dbReference>
<protein>
    <recommendedName>
        <fullName evidence="4">Actin cortical patch SUR7/pH-response regulator pali</fullName>
    </recommendedName>
</protein>
<proteinExistence type="predicted"/>
<keyword evidence="3" id="KW-1185">Reference proteome</keyword>
<evidence type="ECO:0008006" key="4">
    <source>
        <dbReference type="Google" id="ProtNLM"/>
    </source>
</evidence>
<gene>
    <name evidence="2" type="ORF">BD410DRAFT_781416</name>
</gene>
<evidence type="ECO:0000313" key="3">
    <source>
        <dbReference type="Proteomes" id="UP000294933"/>
    </source>
</evidence>
<dbReference type="GO" id="GO:0051285">
    <property type="term" value="C:cell cortex of cell tip"/>
    <property type="evidence" value="ECO:0007669"/>
    <property type="project" value="TreeGrafter"/>
</dbReference>
<dbReference type="OrthoDB" id="3349852at2759"/>